<comment type="subcellular location">
    <subcellularLocation>
        <location evidence="1">Membrane</location>
        <topology evidence="1">Single-pass membrane protein</topology>
    </subcellularLocation>
</comment>
<keyword evidence="4" id="KW-0325">Glycoprotein</keyword>
<dbReference type="PANTHER" id="PTHR33138:SF1">
    <property type="entry name" value="OS01G0113900 PROTEIN"/>
    <property type="match status" value="1"/>
</dbReference>
<evidence type="ECO:0000256" key="2">
    <source>
        <dbReference type="ARBA" id="ARBA00012513"/>
    </source>
</evidence>
<feature type="domain" description="Wall-associated receptor kinase C-terminal" evidence="8">
    <location>
        <begin position="116"/>
        <end position="203"/>
    </location>
</feature>
<keyword evidence="3" id="KW-0732">Signal</keyword>
<evidence type="ECO:0000313" key="9">
    <source>
        <dbReference type="EnsemblPlants" id="QL10p026197:mrna"/>
    </source>
</evidence>
<dbReference type="Gramene" id="QL10p026197:mrna">
    <property type="protein sequence ID" value="QL10p026197:mrna"/>
    <property type="gene ID" value="QL10p026197"/>
</dbReference>
<feature type="domain" description="Wall-associated receptor kinase galacturonan-binding" evidence="7">
    <location>
        <begin position="2"/>
        <end position="59"/>
    </location>
</feature>
<feature type="domain" description="Wall-associated receptor kinase C-terminal" evidence="8">
    <location>
        <begin position="340"/>
        <end position="402"/>
    </location>
</feature>
<dbReference type="EC" id="2.7.11.1" evidence="2"/>
<organism evidence="9 10">
    <name type="scientific">Quercus lobata</name>
    <name type="common">Valley oak</name>
    <dbReference type="NCBI Taxonomy" id="97700"/>
    <lineage>
        <taxon>Eukaryota</taxon>
        <taxon>Viridiplantae</taxon>
        <taxon>Streptophyta</taxon>
        <taxon>Embryophyta</taxon>
        <taxon>Tracheophyta</taxon>
        <taxon>Spermatophyta</taxon>
        <taxon>Magnoliopsida</taxon>
        <taxon>eudicotyledons</taxon>
        <taxon>Gunneridae</taxon>
        <taxon>Pentapetalae</taxon>
        <taxon>rosids</taxon>
        <taxon>fabids</taxon>
        <taxon>Fagales</taxon>
        <taxon>Fagaceae</taxon>
        <taxon>Quercus</taxon>
    </lineage>
</organism>
<evidence type="ECO:0000256" key="3">
    <source>
        <dbReference type="ARBA" id="ARBA00022729"/>
    </source>
</evidence>
<reference evidence="9" key="2">
    <citation type="submission" date="2021-01" db="UniProtKB">
        <authorList>
            <consortium name="EnsemblPlants"/>
        </authorList>
    </citation>
    <scope>IDENTIFICATION</scope>
</reference>
<dbReference type="EnsemblPlants" id="QL10p026197:mrna">
    <property type="protein sequence ID" value="QL10p026197:mrna"/>
    <property type="gene ID" value="QL10p026197"/>
</dbReference>
<sequence>MIGYPFRDSNEITSDQQYCGYPGFGVRCENGKAVLGLSGDRNYYVKDINYTSHTLTLVDIDVTTNQTCPRPRQNFSLETLPLKYSSMDSNLSFYSNCYPYPPTVPVIPCLNISSYRSYVFVENHETEGYDWSKNCEEKVVVTVRHIQTEINIVDLIHRFGVAMNDGFVLDWGRVKDCVTCEDSEGYCGYDAAAEEFLCVCNDGSTHSNSCKGTDSTPLLSICQPHLCGDVNISYPFWVRNEIASDQQYYCGYEGLGVMCLNNGEAVLELPGDRYYVKDIDYADYTLTLVDIDVSNQTCPRARHNVSLEKLPLKYSSMDLNLSFYFNCISDPAILVPPILCLNINGSNRSYVFVENHETEGYDWSKNCEEKVVVTVRHSQINMGNLTGGFGAAMNDGFVLDWERVRDWAMNEYDGFVLDWERVKDCVTCEHSHGYCGYNATAKEFLCICKDGSTHSNSCKGAVVPLGVEASKTFRTLSGEVIDLYIVVADRSSLSATTMNTRSETGNSHNGFLVDKENVLSTKPRELENCNTTIKVPISRTALINKSEVVNQALQKALNQGFDVLYNALPIVCRGCMESGGKCGSNSTYPFVCHCHDGEHPYFCLRDGMHAVSLFTFLY</sequence>
<accession>A0A7N2RC42</accession>
<evidence type="ECO:0000256" key="1">
    <source>
        <dbReference type="ARBA" id="ARBA00004167"/>
    </source>
</evidence>
<dbReference type="Pfam" id="PF14380">
    <property type="entry name" value="WAK_assoc"/>
    <property type="match status" value="4"/>
</dbReference>
<evidence type="ECO:0000259" key="7">
    <source>
        <dbReference type="Pfam" id="PF13947"/>
    </source>
</evidence>
<evidence type="ECO:0000256" key="5">
    <source>
        <dbReference type="ARBA" id="ARBA00047899"/>
    </source>
</evidence>
<dbReference type="Proteomes" id="UP000594261">
    <property type="component" value="Chromosome 10"/>
</dbReference>
<evidence type="ECO:0000256" key="4">
    <source>
        <dbReference type="ARBA" id="ARBA00023180"/>
    </source>
</evidence>
<evidence type="ECO:0000256" key="6">
    <source>
        <dbReference type="ARBA" id="ARBA00048679"/>
    </source>
</evidence>
<keyword evidence="10" id="KW-1185">Reference proteome</keyword>
<dbReference type="InterPro" id="IPR025287">
    <property type="entry name" value="WAK_GUB"/>
</dbReference>
<comment type="catalytic activity">
    <reaction evidence="6">
        <text>L-seryl-[protein] + ATP = O-phospho-L-seryl-[protein] + ADP + H(+)</text>
        <dbReference type="Rhea" id="RHEA:17989"/>
        <dbReference type="Rhea" id="RHEA-COMP:9863"/>
        <dbReference type="Rhea" id="RHEA-COMP:11604"/>
        <dbReference type="ChEBI" id="CHEBI:15378"/>
        <dbReference type="ChEBI" id="CHEBI:29999"/>
        <dbReference type="ChEBI" id="CHEBI:30616"/>
        <dbReference type="ChEBI" id="CHEBI:83421"/>
        <dbReference type="ChEBI" id="CHEBI:456216"/>
        <dbReference type="EC" id="2.7.11.1"/>
    </reaction>
</comment>
<evidence type="ECO:0000313" key="10">
    <source>
        <dbReference type="Proteomes" id="UP000594261"/>
    </source>
</evidence>
<evidence type="ECO:0000259" key="8">
    <source>
        <dbReference type="Pfam" id="PF14380"/>
    </source>
</evidence>
<name>A0A7N2RC42_QUELO</name>
<dbReference type="EMBL" id="LRBV02000010">
    <property type="status" value="NOT_ANNOTATED_CDS"/>
    <property type="molecule type" value="Genomic_DNA"/>
</dbReference>
<feature type="domain" description="Wall-associated receptor kinase C-terminal" evidence="8">
    <location>
        <begin position="516"/>
        <end position="597"/>
    </location>
</feature>
<dbReference type="InterPro" id="IPR032872">
    <property type="entry name" value="WAK_assoc_C"/>
</dbReference>
<dbReference type="Pfam" id="PF13947">
    <property type="entry name" value="GUB_WAK_bind"/>
    <property type="match status" value="2"/>
</dbReference>
<dbReference type="OMA" id="YDWSKNC"/>
<dbReference type="AlphaFoldDB" id="A0A7N2RC42"/>
<comment type="catalytic activity">
    <reaction evidence="5">
        <text>L-threonyl-[protein] + ATP = O-phospho-L-threonyl-[protein] + ADP + H(+)</text>
        <dbReference type="Rhea" id="RHEA:46608"/>
        <dbReference type="Rhea" id="RHEA-COMP:11060"/>
        <dbReference type="Rhea" id="RHEA-COMP:11605"/>
        <dbReference type="ChEBI" id="CHEBI:15378"/>
        <dbReference type="ChEBI" id="CHEBI:30013"/>
        <dbReference type="ChEBI" id="CHEBI:30616"/>
        <dbReference type="ChEBI" id="CHEBI:61977"/>
        <dbReference type="ChEBI" id="CHEBI:456216"/>
        <dbReference type="EC" id="2.7.11.1"/>
    </reaction>
</comment>
<feature type="domain" description="Wall-associated receptor kinase C-terminal" evidence="8">
    <location>
        <begin position="413"/>
        <end position="451"/>
    </location>
</feature>
<protein>
    <recommendedName>
        <fullName evidence="2">non-specific serine/threonine protein kinase</fullName>
        <ecNumber evidence="2">2.7.11.1</ecNumber>
    </recommendedName>
</protein>
<dbReference type="GO" id="GO:0004674">
    <property type="term" value="F:protein serine/threonine kinase activity"/>
    <property type="evidence" value="ECO:0007669"/>
    <property type="project" value="UniProtKB-EC"/>
</dbReference>
<dbReference type="GO" id="GO:0030247">
    <property type="term" value="F:polysaccharide binding"/>
    <property type="evidence" value="ECO:0007669"/>
    <property type="project" value="InterPro"/>
</dbReference>
<dbReference type="InParanoid" id="A0A7N2RC42"/>
<dbReference type="PANTHER" id="PTHR33138">
    <property type="entry name" value="OS01G0690200 PROTEIN"/>
    <property type="match status" value="1"/>
</dbReference>
<dbReference type="GO" id="GO:0016020">
    <property type="term" value="C:membrane"/>
    <property type="evidence" value="ECO:0007669"/>
    <property type="project" value="UniProtKB-SubCell"/>
</dbReference>
<feature type="domain" description="Wall-associated receptor kinase galacturonan-binding" evidence="7">
    <location>
        <begin position="222"/>
        <end position="290"/>
    </location>
</feature>
<reference evidence="9 10" key="1">
    <citation type="journal article" date="2016" name="G3 (Bethesda)">
        <title>First Draft Assembly and Annotation of the Genome of a California Endemic Oak Quercus lobata Nee (Fagaceae).</title>
        <authorList>
            <person name="Sork V.L."/>
            <person name="Fitz-Gibbon S.T."/>
            <person name="Puiu D."/>
            <person name="Crepeau M."/>
            <person name="Gugger P.F."/>
            <person name="Sherman R."/>
            <person name="Stevens K."/>
            <person name="Langley C.H."/>
            <person name="Pellegrini M."/>
            <person name="Salzberg S.L."/>
        </authorList>
    </citation>
    <scope>NUCLEOTIDE SEQUENCE [LARGE SCALE GENOMIC DNA]</scope>
    <source>
        <strain evidence="9 10">cv. SW786</strain>
    </source>
</reference>
<proteinExistence type="predicted"/>